<gene>
    <name evidence="1" type="ORF">RPERSI_LOCUS30874</name>
</gene>
<organism evidence="1 2">
    <name type="scientific">Racocetra persica</name>
    <dbReference type="NCBI Taxonomy" id="160502"/>
    <lineage>
        <taxon>Eukaryota</taxon>
        <taxon>Fungi</taxon>
        <taxon>Fungi incertae sedis</taxon>
        <taxon>Mucoromycota</taxon>
        <taxon>Glomeromycotina</taxon>
        <taxon>Glomeromycetes</taxon>
        <taxon>Diversisporales</taxon>
        <taxon>Gigasporaceae</taxon>
        <taxon>Racocetra</taxon>
    </lineage>
</organism>
<proteinExistence type="predicted"/>
<reference evidence="1" key="1">
    <citation type="submission" date="2021-06" db="EMBL/GenBank/DDBJ databases">
        <authorList>
            <person name="Kallberg Y."/>
            <person name="Tangrot J."/>
            <person name="Rosling A."/>
        </authorList>
    </citation>
    <scope>NUCLEOTIDE SEQUENCE</scope>
    <source>
        <strain evidence="1">MA461A</strain>
    </source>
</reference>
<feature type="non-terminal residue" evidence="1">
    <location>
        <position position="128"/>
    </location>
</feature>
<evidence type="ECO:0000313" key="2">
    <source>
        <dbReference type="Proteomes" id="UP000789920"/>
    </source>
</evidence>
<dbReference type="EMBL" id="CAJVQC010122192">
    <property type="protein sequence ID" value="CAG8838976.1"/>
    <property type="molecule type" value="Genomic_DNA"/>
</dbReference>
<protein>
    <submittedName>
        <fullName evidence="1">14802_t:CDS:1</fullName>
    </submittedName>
</protein>
<evidence type="ECO:0000313" key="1">
    <source>
        <dbReference type="EMBL" id="CAG8838976.1"/>
    </source>
</evidence>
<accession>A0ACA9SK56</accession>
<dbReference type="Proteomes" id="UP000789920">
    <property type="component" value="Unassembled WGS sequence"/>
</dbReference>
<sequence length="128" mass="15525">DKCSTPNLPRKAADMENIDRIHKKDMTLELPQNPEDQADENENLLTNVEDVWDNMWTNRWDEEEFEQYLENKRQRRELVQQLNDDFYREITLMAQMEYQLPPELEEATEMDINNEYLVDSPKWSNDEL</sequence>
<comment type="caution">
    <text evidence="1">The sequence shown here is derived from an EMBL/GenBank/DDBJ whole genome shotgun (WGS) entry which is preliminary data.</text>
</comment>
<feature type="non-terminal residue" evidence="1">
    <location>
        <position position="1"/>
    </location>
</feature>
<name>A0ACA9SK56_9GLOM</name>
<keyword evidence="2" id="KW-1185">Reference proteome</keyword>